<dbReference type="PANTHER" id="PTHR13370">
    <property type="entry name" value="RNA METHYLASE-RELATED"/>
    <property type="match status" value="1"/>
</dbReference>
<dbReference type="SUPFAM" id="SSF53335">
    <property type="entry name" value="S-adenosyl-L-methionine-dependent methyltransferases"/>
    <property type="match status" value="1"/>
</dbReference>
<keyword evidence="4" id="KW-0680">Restriction system</keyword>
<evidence type="ECO:0000256" key="4">
    <source>
        <dbReference type="ARBA" id="ARBA00022747"/>
    </source>
</evidence>
<dbReference type="GO" id="GO:0003677">
    <property type="term" value="F:DNA binding"/>
    <property type="evidence" value="ECO:0007669"/>
    <property type="project" value="InterPro"/>
</dbReference>
<evidence type="ECO:0000313" key="8">
    <source>
        <dbReference type="EMBL" id="MZP30826.1"/>
    </source>
</evidence>
<dbReference type="GO" id="GO:0032259">
    <property type="term" value="P:methylation"/>
    <property type="evidence" value="ECO:0007669"/>
    <property type="project" value="UniProtKB-KW"/>
</dbReference>
<dbReference type="GO" id="GO:0005737">
    <property type="term" value="C:cytoplasm"/>
    <property type="evidence" value="ECO:0007669"/>
    <property type="project" value="TreeGrafter"/>
</dbReference>
<dbReference type="InterPro" id="IPR002941">
    <property type="entry name" value="DNA_methylase_N4/N6"/>
</dbReference>
<dbReference type="InterPro" id="IPR029063">
    <property type="entry name" value="SAM-dependent_MTases_sf"/>
</dbReference>
<dbReference type="Gene3D" id="3.40.50.150">
    <property type="entry name" value="Vaccinia Virus protein VP39"/>
    <property type="match status" value="1"/>
</dbReference>
<evidence type="ECO:0000256" key="1">
    <source>
        <dbReference type="ARBA" id="ARBA00006594"/>
    </source>
</evidence>
<comment type="similarity">
    <text evidence="1 5">Belongs to the N(4)/N(6)-methyltransferase family.</text>
</comment>
<protein>
    <recommendedName>
        <fullName evidence="5">Methyltransferase</fullName>
        <ecNumber evidence="5">2.1.1.-</ecNumber>
    </recommendedName>
</protein>
<dbReference type="AlphaFoldDB" id="A0A845L540"/>
<dbReference type="OrthoDB" id="9773571at2"/>
<dbReference type="InterPro" id="IPR002052">
    <property type="entry name" value="DNA_methylase_N6_adenine_CS"/>
</dbReference>
<dbReference type="PROSITE" id="PS00092">
    <property type="entry name" value="N6_MTASE"/>
    <property type="match status" value="1"/>
</dbReference>
<dbReference type="PANTHER" id="PTHR13370:SF3">
    <property type="entry name" value="TRNA (GUANINE(10)-N2)-METHYLTRANSFERASE HOMOLOG"/>
    <property type="match status" value="1"/>
</dbReference>
<gene>
    <name evidence="8" type="ORF">GTO91_13995</name>
</gene>
<feature type="compositionally biased region" description="Basic and acidic residues" evidence="6">
    <location>
        <begin position="1"/>
        <end position="14"/>
    </location>
</feature>
<accession>A0A845L540</accession>
<name>A0A845L540_9FIRM</name>
<feature type="domain" description="DNA methylase N-4/N-6" evidence="7">
    <location>
        <begin position="113"/>
        <end position="342"/>
    </location>
</feature>
<proteinExistence type="inferred from homology"/>
<evidence type="ECO:0000259" key="7">
    <source>
        <dbReference type="Pfam" id="PF01555"/>
    </source>
</evidence>
<feature type="region of interest" description="Disordered" evidence="6">
    <location>
        <begin position="1"/>
        <end position="26"/>
    </location>
</feature>
<reference evidence="8 9" key="1">
    <citation type="submission" date="2020-01" db="EMBL/GenBank/DDBJ databases">
        <title>Whole-genome sequence of Heliobacterium undosum DSM 13378.</title>
        <authorList>
            <person name="Kyndt J.A."/>
            <person name="Meyer T.E."/>
        </authorList>
    </citation>
    <scope>NUCLEOTIDE SEQUENCE [LARGE SCALE GENOMIC DNA]</scope>
    <source>
        <strain evidence="8 9">DSM 13378</strain>
    </source>
</reference>
<dbReference type="Proteomes" id="UP000463470">
    <property type="component" value="Unassembled WGS sequence"/>
</dbReference>
<dbReference type="EC" id="2.1.1.-" evidence="5"/>
<dbReference type="RefSeq" id="WP_161259347.1">
    <property type="nucleotide sequence ID" value="NZ_WXEY01000019.1"/>
</dbReference>
<keyword evidence="3 8" id="KW-0808">Transferase</keyword>
<keyword evidence="2 8" id="KW-0489">Methyltransferase</keyword>
<evidence type="ECO:0000256" key="6">
    <source>
        <dbReference type="SAM" id="MobiDB-lite"/>
    </source>
</evidence>
<keyword evidence="9" id="KW-1185">Reference proteome</keyword>
<evidence type="ECO:0000256" key="3">
    <source>
        <dbReference type="ARBA" id="ARBA00022679"/>
    </source>
</evidence>
<dbReference type="EMBL" id="WXEY01000019">
    <property type="protein sequence ID" value="MZP30826.1"/>
    <property type="molecule type" value="Genomic_DNA"/>
</dbReference>
<sequence length="353" mass="40193">MTREHSKKSAKELPHPLMRNSNAPKNRTLFLEPEDWQRYGEIPSVDELTVEHIADESSGVELTGDVLTSDVLTDEALTRDGVTGAQPACRWQADRIYCGDGLTGMSRLPAQSVDLIFADPPYFGLKKDFGSGKRSNPWKTIQEYMEWNRAWFAEAARLLKPHGAIYVCCDWEYSGRVQEMLSDSFEVLNRITWRREKGRGAAKNWKNNMEDIWFAVVDGEQYIFNLEDVKFRKEIIAPYTTAEGKPKDWMETDAGERFRMTCPPNIWTDLTVPFWSMPENTPHPTQKPEKLVERCILASSNPGALVLDPFMGSGTTAAVARRLGRRFIGFETNEDYVRLAMKRLDRVSVSGPA</sequence>
<dbReference type="GO" id="GO:0008170">
    <property type="term" value="F:N-methyltransferase activity"/>
    <property type="evidence" value="ECO:0007669"/>
    <property type="project" value="InterPro"/>
</dbReference>
<evidence type="ECO:0000313" key="9">
    <source>
        <dbReference type="Proteomes" id="UP000463470"/>
    </source>
</evidence>
<dbReference type="CDD" id="cd02440">
    <property type="entry name" value="AdoMet_MTases"/>
    <property type="match status" value="1"/>
</dbReference>
<evidence type="ECO:0000256" key="2">
    <source>
        <dbReference type="ARBA" id="ARBA00022603"/>
    </source>
</evidence>
<dbReference type="InterPro" id="IPR001091">
    <property type="entry name" value="RM_Methyltransferase"/>
</dbReference>
<evidence type="ECO:0000256" key="5">
    <source>
        <dbReference type="RuleBase" id="RU362026"/>
    </source>
</evidence>
<organism evidence="8 9">
    <name type="scientific">Heliomicrobium undosum</name>
    <dbReference type="NCBI Taxonomy" id="121734"/>
    <lineage>
        <taxon>Bacteria</taxon>
        <taxon>Bacillati</taxon>
        <taxon>Bacillota</taxon>
        <taxon>Clostridia</taxon>
        <taxon>Eubacteriales</taxon>
        <taxon>Heliobacteriaceae</taxon>
        <taxon>Heliomicrobium</taxon>
    </lineage>
</organism>
<dbReference type="PRINTS" id="PR00508">
    <property type="entry name" value="S21N4MTFRASE"/>
</dbReference>
<comment type="caution">
    <text evidence="8">The sequence shown here is derived from an EMBL/GenBank/DDBJ whole genome shotgun (WGS) entry which is preliminary data.</text>
</comment>
<dbReference type="GO" id="GO:0009307">
    <property type="term" value="P:DNA restriction-modification system"/>
    <property type="evidence" value="ECO:0007669"/>
    <property type="project" value="UniProtKB-KW"/>
</dbReference>
<dbReference type="Pfam" id="PF01555">
    <property type="entry name" value="N6_N4_Mtase"/>
    <property type="match status" value="1"/>
</dbReference>